<dbReference type="SUPFAM" id="SSF51126">
    <property type="entry name" value="Pectin lyase-like"/>
    <property type="match status" value="1"/>
</dbReference>
<organism evidence="2 3">
    <name type="scientific">Rhizobium favelukesii</name>
    <dbReference type="NCBI Taxonomy" id="348824"/>
    <lineage>
        <taxon>Bacteria</taxon>
        <taxon>Pseudomonadati</taxon>
        <taxon>Pseudomonadota</taxon>
        <taxon>Alphaproteobacteria</taxon>
        <taxon>Hyphomicrobiales</taxon>
        <taxon>Rhizobiaceae</taxon>
        <taxon>Rhizobium/Agrobacterium group</taxon>
        <taxon>Rhizobium</taxon>
    </lineage>
</organism>
<dbReference type="InterPro" id="IPR011050">
    <property type="entry name" value="Pectin_lyase_fold/virulence"/>
</dbReference>
<keyword evidence="3" id="KW-1185">Reference proteome</keyword>
<dbReference type="HOGENOM" id="CLU_566045_0_0_5"/>
<evidence type="ECO:0000256" key="1">
    <source>
        <dbReference type="SAM" id="SignalP"/>
    </source>
</evidence>
<name>W6RLC3_9HYPH</name>
<dbReference type="Proteomes" id="UP000019443">
    <property type="component" value="Plasmid pLPU83d"/>
</dbReference>
<dbReference type="AlphaFoldDB" id="W6RLC3"/>
<dbReference type="PATRIC" id="fig|348824.6.peg.5827"/>
<protein>
    <recommendedName>
        <fullName evidence="4">SH3b domain-containing protein</fullName>
    </recommendedName>
</protein>
<keyword evidence="2" id="KW-0614">Plasmid</keyword>
<geneLocation type="plasmid" evidence="2 3">
    <name>pLPU83d</name>
</geneLocation>
<accession>W6RLC3</accession>
<dbReference type="RefSeq" id="WP_024316870.1">
    <property type="nucleotide sequence ID" value="NZ_ATTO01000041.1"/>
</dbReference>
<keyword evidence="1" id="KW-0732">Signal</keyword>
<dbReference type="KEGG" id="rhl:LPU83_pLPU83d_0228"/>
<reference evidence="2" key="1">
    <citation type="submission" date="2013-11" db="EMBL/GenBank/DDBJ databases">
        <title>Draft genome sequence of the broad-host-range Rhizobium sp. LPU83 strain, a member of the low-genetic diversity Oregon-like Rhizobium sp. group.</title>
        <authorList>
            <person name="Wibberg D."/>
            <person name="Puehler A."/>
            <person name="Schlueter A."/>
        </authorList>
    </citation>
    <scope>NUCLEOTIDE SEQUENCE [LARGE SCALE GENOMIC DNA]</scope>
    <source>
        <strain evidence="2">LPU83</strain>
        <plasmid evidence="2">pLPU83d</plasmid>
    </source>
</reference>
<feature type="signal peptide" evidence="1">
    <location>
        <begin position="1"/>
        <end position="19"/>
    </location>
</feature>
<sequence length="482" mass="51007">MKRLAALIASASMFATSAAATPAVATATVNFRSEPGTGYGSFGNIREGSPLDVSECDASGAWCTVKFLGRDGSVNGKYINRTEPDRPPWPRSFMTGNGATLTLFQPQFTDWPAFTELKASDAAKPIYGVISVSGKTVAHDDTDQVVITDIKATQVDFSTLDRKEPTDLALEVRKLMPTGPITVSKERLADSLPTPTSGHPSTGGIVVLGRSFPNETNTGVPDDLKSSLTPYTGSCTITAADVKIDRKVITCDQLRLLGPKTAITNSIINGTVYSDCCYLNGSYSLTDSEVRGPDSTATVVGEARFKLLRVEVSGGSRSVNCNTTCEIRDSYIHGQYGDKRGIDHESGIRQDSHGTFVHNTISCDAIAYPNPTGGAGSGCSAAVSGYGDFGTVNNNTFTDNLIESREGLTGQAASSYCVYGGSTTGKPYPNAHHIVFTDNIFRRGGMGKCGIYGPVTSFDSNAEGSLWQSNLWDDGATVPPAN</sequence>
<gene>
    <name evidence="2" type="ORF">LPU83_pLPU83d_0228</name>
</gene>
<evidence type="ECO:0008006" key="4">
    <source>
        <dbReference type="Google" id="ProtNLM"/>
    </source>
</evidence>
<proteinExistence type="predicted"/>
<feature type="chain" id="PRO_5004882536" description="SH3b domain-containing protein" evidence="1">
    <location>
        <begin position="20"/>
        <end position="482"/>
    </location>
</feature>
<dbReference type="Gene3D" id="2.30.30.40">
    <property type="entry name" value="SH3 Domains"/>
    <property type="match status" value="1"/>
</dbReference>
<evidence type="ECO:0000313" key="3">
    <source>
        <dbReference type="Proteomes" id="UP000019443"/>
    </source>
</evidence>
<evidence type="ECO:0000313" key="2">
    <source>
        <dbReference type="EMBL" id="CDM61599.1"/>
    </source>
</evidence>
<dbReference type="EMBL" id="HG916855">
    <property type="protein sequence ID" value="CDM61599.1"/>
    <property type="molecule type" value="Genomic_DNA"/>
</dbReference>